<keyword evidence="10 16" id="KW-0256">Endoplasmic reticulum</keyword>
<dbReference type="GO" id="GO:0004144">
    <property type="term" value="F:diacylglycerol O-acyltransferase activity"/>
    <property type="evidence" value="ECO:0007669"/>
    <property type="project" value="UniProtKB-UniRule"/>
</dbReference>
<evidence type="ECO:0000256" key="8">
    <source>
        <dbReference type="ARBA" id="ARBA00022692"/>
    </source>
</evidence>
<dbReference type="AlphaFoldDB" id="A0A2H3BDY1"/>
<dbReference type="EC" id="2.3.1.20" evidence="5 16"/>
<evidence type="ECO:0000256" key="3">
    <source>
        <dbReference type="ARBA" id="ARBA00005189"/>
    </source>
</evidence>
<sequence>MSTKLSPPLSKPSLRKTLSEFATTPLTPVKKSLHDNIDFVPSSIPAQRRLEMLAVSAWSILIVGSCALFMFLCSFPPLWPLITCYTIWVHYLDKSPDHGGRVWQWYRRCAWWRYFVAYYPITCLKEADLPPSRTYVFGYHPHGIIGMGAFANFGTDVTGFSKLFPGITTHLLTLSSNFKLPFYRECMIHLGMGSVSKRSCGNILQSGPGQSIAIVVGGAAESLSAHPGTADLTLRKRLGFIKIAIQEGADLVPVFSFGENDIFSQMPNEKGTAIYIFQKKFQAIFGFTLPLFHGRGMLNYNLGLLPYRRRITAVVGRPIPVKRVDQPDIEEVRRIQTLYIAELQRIWDTHKDEFAKARKRELNIID</sequence>
<dbReference type="GO" id="GO:0005789">
    <property type="term" value="C:endoplasmic reticulum membrane"/>
    <property type="evidence" value="ECO:0007669"/>
    <property type="project" value="UniProtKB-SubCell"/>
</dbReference>
<keyword evidence="11 16" id="KW-1133">Transmembrane helix</keyword>
<proteinExistence type="inferred from homology"/>
<comment type="function">
    <text evidence="16">Catalyzes the terminal and only committed step in triacylglycerol synthesis by using diacylglycerol and fatty acyl CoA as substrates.</text>
</comment>
<evidence type="ECO:0000256" key="11">
    <source>
        <dbReference type="ARBA" id="ARBA00022989"/>
    </source>
</evidence>
<name>A0A2H3BDY1_9AGAR</name>
<gene>
    <name evidence="17" type="ORF">ARMSODRAFT_995463</name>
</gene>
<dbReference type="PANTHER" id="PTHR12317">
    <property type="entry name" value="DIACYLGLYCEROL O-ACYLTRANSFERASE"/>
    <property type="match status" value="1"/>
</dbReference>
<comment type="caution">
    <text evidence="16">Lacks conserved residue(s) required for the propagation of feature annotation.</text>
</comment>
<keyword evidence="13 16" id="KW-0472">Membrane</keyword>
<keyword evidence="18" id="KW-1185">Reference proteome</keyword>
<dbReference type="InterPro" id="IPR007130">
    <property type="entry name" value="DAGAT"/>
</dbReference>
<comment type="pathway">
    <text evidence="3">Lipid metabolism.</text>
</comment>
<feature type="transmembrane region" description="Helical" evidence="16">
    <location>
        <begin position="52"/>
        <end position="72"/>
    </location>
</feature>
<evidence type="ECO:0000256" key="9">
    <source>
        <dbReference type="ARBA" id="ARBA00022798"/>
    </source>
</evidence>
<keyword evidence="14 16" id="KW-0012">Acyltransferase</keyword>
<keyword evidence="7" id="KW-0808">Transferase</keyword>
<dbReference type="CDD" id="cd07987">
    <property type="entry name" value="LPLAT_MGAT-like"/>
    <property type="match status" value="1"/>
</dbReference>
<dbReference type="GO" id="GO:0019432">
    <property type="term" value="P:triglyceride biosynthetic process"/>
    <property type="evidence" value="ECO:0007669"/>
    <property type="project" value="UniProtKB-UniRule"/>
</dbReference>
<evidence type="ECO:0000313" key="18">
    <source>
        <dbReference type="Proteomes" id="UP000218334"/>
    </source>
</evidence>
<keyword evidence="9" id="KW-0319">Glycerol metabolism</keyword>
<comment type="pathway">
    <text evidence="2 16">Glycerolipid metabolism; triacylglycerol biosynthesis.</text>
</comment>
<comment type="similarity">
    <text evidence="4 16">Belongs to the diacylglycerol acyltransferase family.</text>
</comment>
<keyword evidence="8 16" id="KW-0812">Transmembrane</keyword>
<evidence type="ECO:0000256" key="14">
    <source>
        <dbReference type="ARBA" id="ARBA00023315"/>
    </source>
</evidence>
<evidence type="ECO:0000256" key="16">
    <source>
        <dbReference type="RuleBase" id="RU367023"/>
    </source>
</evidence>
<evidence type="ECO:0000256" key="15">
    <source>
        <dbReference type="ARBA" id="ARBA00048109"/>
    </source>
</evidence>
<dbReference type="STRING" id="1076256.A0A2H3BDY1"/>
<protein>
    <recommendedName>
        <fullName evidence="5 16">Diacylglycerol O-acyltransferase</fullName>
        <ecNumber evidence="5 16">2.3.1.20</ecNumber>
    </recommendedName>
</protein>
<dbReference type="Proteomes" id="UP000218334">
    <property type="component" value="Unassembled WGS sequence"/>
</dbReference>
<evidence type="ECO:0000256" key="7">
    <source>
        <dbReference type="ARBA" id="ARBA00022679"/>
    </source>
</evidence>
<evidence type="ECO:0000256" key="2">
    <source>
        <dbReference type="ARBA" id="ARBA00004771"/>
    </source>
</evidence>
<keyword evidence="12 16" id="KW-0443">Lipid metabolism</keyword>
<evidence type="ECO:0000256" key="1">
    <source>
        <dbReference type="ARBA" id="ARBA00004477"/>
    </source>
</evidence>
<comment type="catalytic activity">
    <reaction evidence="15 16">
        <text>an acyl-CoA + a 1,2-diacyl-sn-glycerol = a triacyl-sn-glycerol + CoA</text>
        <dbReference type="Rhea" id="RHEA:10868"/>
        <dbReference type="ChEBI" id="CHEBI:17815"/>
        <dbReference type="ChEBI" id="CHEBI:57287"/>
        <dbReference type="ChEBI" id="CHEBI:58342"/>
        <dbReference type="ChEBI" id="CHEBI:64615"/>
        <dbReference type="EC" id="2.3.1.20"/>
    </reaction>
</comment>
<organism evidence="17 18">
    <name type="scientific">Armillaria solidipes</name>
    <dbReference type="NCBI Taxonomy" id="1076256"/>
    <lineage>
        <taxon>Eukaryota</taxon>
        <taxon>Fungi</taxon>
        <taxon>Dikarya</taxon>
        <taxon>Basidiomycota</taxon>
        <taxon>Agaricomycotina</taxon>
        <taxon>Agaricomycetes</taxon>
        <taxon>Agaricomycetidae</taxon>
        <taxon>Agaricales</taxon>
        <taxon>Marasmiineae</taxon>
        <taxon>Physalacriaceae</taxon>
        <taxon>Armillaria</taxon>
    </lineage>
</organism>
<keyword evidence="6 16" id="KW-0444">Lipid biosynthesis</keyword>
<accession>A0A2H3BDY1</accession>
<dbReference type="EMBL" id="KZ293430">
    <property type="protein sequence ID" value="PBK69075.1"/>
    <property type="molecule type" value="Genomic_DNA"/>
</dbReference>
<reference evidence="18" key="1">
    <citation type="journal article" date="2017" name="Nat. Ecol. Evol.">
        <title>Genome expansion and lineage-specific genetic innovations in the forest pathogenic fungi Armillaria.</title>
        <authorList>
            <person name="Sipos G."/>
            <person name="Prasanna A.N."/>
            <person name="Walter M.C."/>
            <person name="O'Connor E."/>
            <person name="Balint B."/>
            <person name="Krizsan K."/>
            <person name="Kiss B."/>
            <person name="Hess J."/>
            <person name="Varga T."/>
            <person name="Slot J."/>
            <person name="Riley R."/>
            <person name="Boka B."/>
            <person name="Rigling D."/>
            <person name="Barry K."/>
            <person name="Lee J."/>
            <person name="Mihaltcheva S."/>
            <person name="LaButti K."/>
            <person name="Lipzen A."/>
            <person name="Waldron R."/>
            <person name="Moloney N.M."/>
            <person name="Sperisen C."/>
            <person name="Kredics L."/>
            <person name="Vagvoelgyi C."/>
            <person name="Patrignani A."/>
            <person name="Fitzpatrick D."/>
            <person name="Nagy I."/>
            <person name="Doyle S."/>
            <person name="Anderson J.B."/>
            <person name="Grigoriev I.V."/>
            <person name="Gueldener U."/>
            <person name="Muensterkoetter M."/>
            <person name="Nagy L.G."/>
        </authorList>
    </citation>
    <scope>NUCLEOTIDE SEQUENCE [LARGE SCALE GENOMIC DNA]</scope>
    <source>
        <strain evidence="18">28-4</strain>
    </source>
</reference>
<evidence type="ECO:0000256" key="12">
    <source>
        <dbReference type="ARBA" id="ARBA00023098"/>
    </source>
</evidence>
<comment type="subcellular location">
    <subcellularLocation>
        <location evidence="1 16">Endoplasmic reticulum membrane</location>
        <topology evidence="1 16">Multi-pass membrane protein</topology>
    </subcellularLocation>
</comment>
<evidence type="ECO:0000256" key="5">
    <source>
        <dbReference type="ARBA" id="ARBA00013244"/>
    </source>
</evidence>
<evidence type="ECO:0000313" key="17">
    <source>
        <dbReference type="EMBL" id="PBK69075.1"/>
    </source>
</evidence>
<evidence type="ECO:0000256" key="6">
    <source>
        <dbReference type="ARBA" id="ARBA00022516"/>
    </source>
</evidence>
<dbReference type="GO" id="GO:0006071">
    <property type="term" value="P:glycerol metabolic process"/>
    <property type="evidence" value="ECO:0007669"/>
    <property type="project" value="UniProtKB-UniRule"/>
</dbReference>
<dbReference type="Pfam" id="PF03982">
    <property type="entry name" value="DAGAT"/>
    <property type="match status" value="1"/>
</dbReference>
<dbReference type="UniPathway" id="UPA00282"/>
<evidence type="ECO:0000256" key="13">
    <source>
        <dbReference type="ARBA" id="ARBA00023136"/>
    </source>
</evidence>
<evidence type="ECO:0000256" key="10">
    <source>
        <dbReference type="ARBA" id="ARBA00022824"/>
    </source>
</evidence>
<dbReference type="PANTHER" id="PTHR12317:SF0">
    <property type="entry name" value="ACYLTRANSFERASE"/>
    <property type="match status" value="1"/>
</dbReference>
<evidence type="ECO:0000256" key="4">
    <source>
        <dbReference type="ARBA" id="ARBA00005420"/>
    </source>
</evidence>